<evidence type="ECO:0000256" key="2">
    <source>
        <dbReference type="ARBA" id="ARBA00022692"/>
    </source>
</evidence>
<dbReference type="Proteomes" id="UP001597545">
    <property type="component" value="Unassembled WGS sequence"/>
</dbReference>
<feature type="domain" description="DUF1232" evidence="5">
    <location>
        <begin position="67"/>
        <end position="98"/>
    </location>
</feature>
<dbReference type="RefSeq" id="WP_380902381.1">
    <property type="nucleotide sequence ID" value="NZ_JBHUEG010000007.1"/>
</dbReference>
<keyword evidence="3" id="KW-1133">Transmembrane helix</keyword>
<evidence type="ECO:0000256" key="4">
    <source>
        <dbReference type="ARBA" id="ARBA00023136"/>
    </source>
</evidence>
<evidence type="ECO:0000259" key="5">
    <source>
        <dbReference type="Pfam" id="PF06803"/>
    </source>
</evidence>
<keyword evidence="4" id="KW-0472">Membrane</keyword>
<reference evidence="7" key="1">
    <citation type="journal article" date="2019" name="Int. J. Syst. Evol. Microbiol.">
        <title>The Global Catalogue of Microorganisms (GCM) 10K type strain sequencing project: providing services to taxonomists for standard genome sequencing and annotation.</title>
        <authorList>
            <consortium name="The Broad Institute Genomics Platform"/>
            <consortium name="The Broad Institute Genome Sequencing Center for Infectious Disease"/>
            <person name="Wu L."/>
            <person name="Ma J."/>
        </authorList>
    </citation>
    <scope>NUCLEOTIDE SEQUENCE [LARGE SCALE GENOMIC DNA]</scope>
    <source>
        <strain evidence="7">KCTC 42662</strain>
    </source>
</reference>
<keyword evidence="2" id="KW-0812">Transmembrane</keyword>
<evidence type="ECO:0000313" key="6">
    <source>
        <dbReference type="EMBL" id="MFD2547535.1"/>
    </source>
</evidence>
<comment type="subcellular location">
    <subcellularLocation>
        <location evidence="1">Endomembrane system</location>
        <topology evidence="1">Multi-pass membrane protein</topology>
    </subcellularLocation>
</comment>
<comment type="caution">
    <text evidence="6">The sequence shown here is derived from an EMBL/GenBank/DDBJ whole genome shotgun (WGS) entry which is preliminary data.</text>
</comment>
<sequence length="125" mass="14532">MKKLRWQNAVLLFEQFRKHSISAEDLDRANEKASHLDDRMDDFKLLICMCRDSMSGRYKISKWNLSVLVGTIIYVLSPLDAVPDIVPILGWIDDVSIVGYAISKLAEEMRNYRYYRDNAQLSDTI</sequence>
<protein>
    <submittedName>
        <fullName evidence="6">YkvA family protein</fullName>
    </submittedName>
</protein>
<evidence type="ECO:0000313" key="7">
    <source>
        <dbReference type="Proteomes" id="UP001597545"/>
    </source>
</evidence>
<name>A0ABW5KI53_9SPHI</name>
<dbReference type="EMBL" id="JBHULR010000003">
    <property type="protein sequence ID" value="MFD2547535.1"/>
    <property type="molecule type" value="Genomic_DNA"/>
</dbReference>
<accession>A0ABW5KI53</accession>
<dbReference type="InterPro" id="IPR010652">
    <property type="entry name" value="DUF1232"/>
</dbReference>
<dbReference type="Pfam" id="PF06803">
    <property type="entry name" value="DUF1232"/>
    <property type="match status" value="1"/>
</dbReference>
<proteinExistence type="predicted"/>
<organism evidence="6 7">
    <name type="scientific">Sphingobacterium suaedae</name>
    <dbReference type="NCBI Taxonomy" id="1686402"/>
    <lineage>
        <taxon>Bacteria</taxon>
        <taxon>Pseudomonadati</taxon>
        <taxon>Bacteroidota</taxon>
        <taxon>Sphingobacteriia</taxon>
        <taxon>Sphingobacteriales</taxon>
        <taxon>Sphingobacteriaceae</taxon>
        <taxon>Sphingobacterium</taxon>
    </lineage>
</organism>
<evidence type="ECO:0000256" key="1">
    <source>
        <dbReference type="ARBA" id="ARBA00004127"/>
    </source>
</evidence>
<keyword evidence="7" id="KW-1185">Reference proteome</keyword>
<evidence type="ECO:0000256" key="3">
    <source>
        <dbReference type="ARBA" id="ARBA00022989"/>
    </source>
</evidence>
<gene>
    <name evidence="6" type="ORF">ACFSR5_07755</name>
</gene>